<evidence type="ECO:0000313" key="2">
    <source>
        <dbReference type="EMBL" id="KAK5056367.1"/>
    </source>
</evidence>
<accession>A0ABR0J596</accession>
<organism evidence="2 3">
    <name type="scientific">Exophiala sideris</name>
    <dbReference type="NCBI Taxonomy" id="1016849"/>
    <lineage>
        <taxon>Eukaryota</taxon>
        <taxon>Fungi</taxon>
        <taxon>Dikarya</taxon>
        <taxon>Ascomycota</taxon>
        <taxon>Pezizomycotina</taxon>
        <taxon>Eurotiomycetes</taxon>
        <taxon>Chaetothyriomycetidae</taxon>
        <taxon>Chaetothyriales</taxon>
        <taxon>Herpotrichiellaceae</taxon>
        <taxon>Exophiala</taxon>
    </lineage>
</organism>
<keyword evidence="3" id="KW-1185">Reference proteome</keyword>
<dbReference type="Pfam" id="PF09298">
    <property type="entry name" value="FAA_hydrolase_N"/>
    <property type="match status" value="1"/>
</dbReference>
<proteinExistence type="predicted"/>
<reference evidence="2 3" key="1">
    <citation type="submission" date="2023-08" db="EMBL/GenBank/DDBJ databases">
        <title>Black Yeasts Isolated from many extreme environments.</title>
        <authorList>
            <person name="Coleine C."/>
            <person name="Stajich J.E."/>
            <person name="Selbmann L."/>
        </authorList>
    </citation>
    <scope>NUCLEOTIDE SEQUENCE [LARGE SCALE GENOMIC DNA]</scope>
    <source>
        <strain evidence="2 3">CCFEE 6328</strain>
    </source>
</reference>
<dbReference type="InterPro" id="IPR036462">
    <property type="entry name" value="Fumarylacetoacetase_N_sf"/>
</dbReference>
<feature type="domain" description="Fumarylacetoacetase N-terminal" evidence="1">
    <location>
        <begin position="15"/>
        <end position="106"/>
    </location>
</feature>
<dbReference type="EMBL" id="JAVRRF010000018">
    <property type="protein sequence ID" value="KAK5056367.1"/>
    <property type="molecule type" value="Genomic_DNA"/>
</dbReference>
<dbReference type="Proteomes" id="UP001345691">
    <property type="component" value="Unassembled WGS sequence"/>
</dbReference>
<sequence length="137" mass="15335">MTNIITVYDETFSINNIPYGIATSDKHETPSVATREARNVIFIPPLLDARLFGELDSDVARALRQLPRSVHRKVRSAFQNLLQNQTRGQIPSDAIVPIKDVQLHLPVHVSKFIDFSCSKDHNLKAGEAILGIRKLPP</sequence>
<dbReference type="Gene3D" id="2.30.30.230">
    <property type="entry name" value="Fumarylacetoacetase, N-terminal domain"/>
    <property type="match status" value="1"/>
</dbReference>
<protein>
    <recommendedName>
        <fullName evidence="1">Fumarylacetoacetase N-terminal domain-containing protein</fullName>
    </recommendedName>
</protein>
<dbReference type="SUPFAM" id="SSF63433">
    <property type="entry name" value="Fumarylacetoacetate hydrolase, FAH, N-terminal domain"/>
    <property type="match status" value="1"/>
</dbReference>
<dbReference type="InterPro" id="IPR015377">
    <property type="entry name" value="Fumarylacetoacetase_N"/>
</dbReference>
<evidence type="ECO:0000259" key="1">
    <source>
        <dbReference type="Pfam" id="PF09298"/>
    </source>
</evidence>
<comment type="caution">
    <text evidence="2">The sequence shown here is derived from an EMBL/GenBank/DDBJ whole genome shotgun (WGS) entry which is preliminary data.</text>
</comment>
<evidence type="ECO:0000313" key="3">
    <source>
        <dbReference type="Proteomes" id="UP001345691"/>
    </source>
</evidence>
<gene>
    <name evidence="2" type="ORF">LTR69_007908</name>
</gene>
<name>A0ABR0J596_9EURO</name>